<comment type="subunit">
    <text evidence="1 9">Monomer.</text>
</comment>
<dbReference type="InterPro" id="IPR056411">
    <property type="entry name" value="CysS_C"/>
</dbReference>
<evidence type="ECO:0000313" key="13">
    <source>
        <dbReference type="Proteomes" id="UP000177564"/>
    </source>
</evidence>
<keyword evidence="6 9" id="KW-0067">ATP-binding</keyword>
<evidence type="ECO:0000256" key="9">
    <source>
        <dbReference type="HAMAP-Rule" id="MF_00041"/>
    </source>
</evidence>
<dbReference type="EC" id="6.1.1.16" evidence="9"/>
<feature type="binding site" evidence="9">
    <location>
        <position position="242"/>
    </location>
    <ligand>
        <name>Zn(2+)</name>
        <dbReference type="ChEBI" id="CHEBI:29105"/>
    </ligand>
</feature>
<feature type="domain" description="Cysteinyl-tRNA ligase anticodon binding" evidence="11">
    <location>
        <begin position="427"/>
        <end position="473"/>
    </location>
</feature>
<keyword evidence="7 9" id="KW-0648">Protein biosynthesis</keyword>
<evidence type="ECO:0000256" key="1">
    <source>
        <dbReference type="ARBA" id="ARBA00011245"/>
    </source>
</evidence>
<dbReference type="GO" id="GO:0005829">
    <property type="term" value="C:cytosol"/>
    <property type="evidence" value="ECO:0007669"/>
    <property type="project" value="TreeGrafter"/>
</dbReference>
<keyword evidence="8 9" id="KW-0030">Aminoacyl-tRNA synthetase</keyword>
<keyword evidence="2 9" id="KW-0436">Ligase</keyword>
<comment type="catalytic activity">
    <reaction evidence="9">
        <text>tRNA(Cys) + L-cysteine + ATP = L-cysteinyl-tRNA(Cys) + AMP + diphosphate</text>
        <dbReference type="Rhea" id="RHEA:17773"/>
        <dbReference type="Rhea" id="RHEA-COMP:9661"/>
        <dbReference type="Rhea" id="RHEA-COMP:9679"/>
        <dbReference type="ChEBI" id="CHEBI:30616"/>
        <dbReference type="ChEBI" id="CHEBI:33019"/>
        <dbReference type="ChEBI" id="CHEBI:35235"/>
        <dbReference type="ChEBI" id="CHEBI:78442"/>
        <dbReference type="ChEBI" id="CHEBI:78517"/>
        <dbReference type="ChEBI" id="CHEBI:456215"/>
        <dbReference type="EC" id="6.1.1.16"/>
    </reaction>
</comment>
<dbReference type="SUPFAM" id="SSF52374">
    <property type="entry name" value="Nucleotidylyl transferase"/>
    <property type="match status" value="1"/>
</dbReference>
<evidence type="ECO:0000256" key="3">
    <source>
        <dbReference type="ARBA" id="ARBA00022723"/>
    </source>
</evidence>
<evidence type="ECO:0000256" key="2">
    <source>
        <dbReference type="ARBA" id="ARBA00022598"/>
    </source>
</evidence>
<sequence length="479" mass="53989">MGLFSLFSKPPAKDLPSLRLYNTISGKIEDFVPLSGRMVKMYNCGPTVYDEQHIGNLFAAILPDTLRRSLEAWGYKVQQVINITDFGHLTGDNEGDPDLGEDKMSKGLKREGLTPTLLNMRALAEKYAALYIADLYSLGVNIDKIRFPRASDYIQEQVAIIKSLEQKGYAYKTSDGIYFDTAKFKEYGALGSINLSGQREAARVEANPEKRNSRDFALWKFDKKLGWQSPWGLGFPGWHIECTAMIFTLLGKQIDIHTGGIEHIPIHHNNEIAQAQSLTGKKYAKYWLHNEHITIEGKKISKSLGNTVYLRQIVDRGYSPRALRYWVLTGHYRTPMNFTWEAIGGADQTLKRLTRHFLEAPSEHTSSSFLAEFYSSIGNDLKTAQGLALVWKHIKTLDKKTLREVDRVLGLGFSDPQAAAKLSVLTDNELPAEVQKLVAYREEARQSKDFAKADELRGIIENSGYSIKDSDKGPMLTKK</sequence>
<dbReference type="GO" id="GO:0006423">
    <property type="term" value="P:cysteinyl-tRNA aminoacylation"/>
    <property type="evidence" value="ECO:0007669"/>
    <property type="project" value="UniProtKB-UniRule"/>
</dbReference>
<dbReference type="HAMAP" id="MF_00041">
    <property type="entry name" value="Cys_tRNA_synth"/>
    <property type="match status" value="1"/>
</dbReference>
<dbReference type="GO" id="GO:0005524">
    <property type="term" value="F:ATP binding"/>
    <property type="evidence" value="ECO:0007669"/>
    <property type="project" value="UniProtKB-UniRule"/>
</dbReference>
<organism evidence="12 13">
    <name type="scientific">Candidatus Adlerbacteria bacterium RIFCSPHIGHO2_02_FULL_52_17</name>
    <dbReference type="NCBI Taxonomy" id="1797240"/>
    <lineage>
        <taxon>Bacteria</taxon>
        <taxon>Candidatus Adleribacteriota</taxon>
    </lineage>
</organism>
<evidence type="ECO:0000259" key="11">
    <source>
        <dbReference type="Pfam" id="PF23493"/>
    </source>
</evidence>
<dbReference type="AlphaFoldDB" id="A0A1F4XMJ1"/>
<evidence type="ECO:0000313" key="12">
    <source>
        <dbReference type="EMBL" id="OGC82856.1"/>
    </source>
</evidence>
<dbReference type="PANTHER" id="PTHR10890:SF3">
    <property type="entry name" value="CYSTEINE--TRNA LIGASE, CYTOPLASMIC"/>
    <property type="match status" value="1"/>
</dbReference>
<evidence type="ECO:0000256" key="8">
    <source>
        <dbReference type="ARBA" id="ARBA00023146"/>
    </source>
</evidence>
<evidence type="ECO:0000259" key="10">
    <source>
        <dbReference type="Pfam" id="PF01406"/>
    </source>
</evidence>
<evidence type="ECO:0000256" key="7">
    <source>
        <dbReference type="ARBA" id="ARBA00022917"/>
    </source>
</evidence>
<feature type="binding site" evidence="9">
    <location>
        <position position="271"/>
    </location>
    <ligand>
        <name>Zn(2+)</name>
        <dbReference type="ChEBI" id="CHEBI:29105"/>
    </ligand>
</feature>
<dbReference type="NCBIfam" id="TIGR00435">
    <property type="entry name" value="cysS"/>
    <property type="match status" value="1"/>
</dbReference>
<comment type="subcellular location">
    <subcellularLocation>
        <location evidence="9">Cytoplasm</location>
    </subcellularLocation>
</comment>
<dbReference type="InterPro" id="IPR024909">
    <property type="entry name" value="Cys-tRNA/MSH_ligase"/>
</dbReference>
<feature type="binding site" evidence="9">
    <location>
        <position position="267"/>
    </location>
    <ligand>
        <name>Zn(2+)</name>
        <dbReference type="ChEBI" id="CHEBI:29105"/>
    </ligand>
</feature>
<dbReference type="GO" id="GO:0004817">
    <property type="term" value="F:cysteine-tRNA ligase activity"/>
    <property type="evidence" value="ECO:0007669"/>
    <property type="project" value="UniProtKB-UniRule"/>
</dbReference>
<dbReference type="PRINTS" id="PR00983">
    <property type="entry name" value="TRNASYNTHCYS"/>
</dbReference>
<gene>
    <name evidence="9" type="primary">cysS</name>
    <name evidence="12" type="ORF">A3D68_02650</name>
</gene>
<accession>A0A1F4XMJ1</accession>
<comment type="similarity">
    <text evidence="9">Belongs to the class-I aminoacyl-tRNA synthetase family.</text>
</comment>
<feature type="short sequence motif" description="'HIGH' region" evidence="9">
    <location>
        <begin position="46"/>
        <end position="56"/>
    </location>
</feature>
<evidence type="ECO:0000256" key="6">
    <source>
        <dbReference type="ARBA" id="ARBA00022840"/>
    </source>
</evidence>
<evidence type="ECO:0000256" key="4">
    <source>
        <dbReference type="ARBA" id="ARBA00022741"/>
    </source>
</evidence>
<dbReference type="Gene3D" id="1.20.120.1910">
    <property type="entry name" value="Cysteine-tRNA ligase, C-terminal anti-codon recognition domain"/>
    <property type="match status" value="1"/>
</dbReference>
<dbReference type="Pfam" id="PF01406">
    <property type="entry name" value="tRNA-synt_1e"/>
    <property type="match status" value="1"/>
</dbReference>
<feature type="binding site" evidence="9">
    <location>
        <position position="302"/>
    </location>
    <ligand>
        <name>ATP</name>
        <dbReference type="ChEBI" id="CHEBI:30616"/>
    </ligand>
</feature>
<comment type="caution">
    <text evidence="9">Lacks conserved residue(s) required for the propagation of feature annotation.</text>
</comment>
<dbReference type="InterPro" id="IPR015803">
    <property type="entry name" value="Cys-tRNA-ligase"/>
</dbReference>
<dbReference type="GO" id="GO:0008270">
    <property type="term" value="F:zinc ion binding"/>
    <property type="evidence" value="ECO:0007669"/>
    <property type="project" value="UniProtKB-UniRule"/>
</dbReference>
<comment type="cofactor">
    <cofactor evidence="9">
        <name>Zn(2+)</name>
        <dbReference type="ChEBI" id="CHEBI:29105"/>
    </cofactor>
    <text evidence="9">Binds 1 zinc ion per subunit.</text>
</comment>
<keyword evidence="9" id="KW-0963">Cytoplasm</keyword>
<keyword evidence="3 9" id="KW-0479">Metal-binding</keyword>
<proteinExistence type="inferred from homology"/>
<dbReference type="STRING" id="1797240.A3D68_02650"/>
<keyword evidence="5 9" id="KW-0862">Zinc</keyword>
<dbReference type="PANTHER" id="PTHR10890">
    <property type="entry name" value="CYSTEINYL-TRNA SYNTHETASE"/>
    <property type="match status" value="1"/>
</dbReference>
<comment type="caution">
    <text evidence="12">The sequence shown here is derived from an EMBL/GenBank/DDBJ whole genome shotgun (WGS) entry which is preliminary data.</text>
</comment>
<evidence type="ECO:0000256" key="5">
    <source>
        <dbReference type="ARBA" id="ARBA00022833"/>
    </source>
</evidence>
<protein>
    <recommendedName>
        <fullName evidence="9">Cysteine--tRNA ligase</fullName>
        <ecNumber evidence="9">6.1.1.16</ecNumber>
    </recommendedName>
    <alternativeName>
        <fullName evidence="9">Cysteinyl-tRNA synthetase</fullName>
        <shortName evidence="9">CysRS</shortName>
    </alternativeName>
</protein>
<reference evidence="12 13" key="1">
    <citation type="journal article" date="2016" name="Nat. Commun.">
        <title>Thousands of microbial genomes shed light on interconnected biogeochemical processes in an aquifer system.</title>
        <authorList>
            <person name="Anantharaman K."/>
            <person name="Brown C.T."/>
            <person name="Hug L.A."/>
            <person name="Sharon I."/>
            <person name="Castelle C.J."/>
            <person name="Probst A.J."/>
            <person name="Thomas B.C."/>
            <person name="Singh A."/>
            <person name="Wilkins M.J."/>
            <person name="Karaoz U."/>
            <person name="Brodie E.L."/>
            <person name="Williams K.H."/>
            <person name="Hubbard S.S."/>
            <person name="Banfield J.F."/>
        </authorList>
    </citation>
    <scope>NUCLEOTIDE SEQUENCE [LARGE SCALE GENOMIC DNA]</scope>
</reference>
<feature type="domain" description="tRNA synthetases class I catalytic" evidence="10">
    <location>
        <begin position="31"/>
        <end position="344"/>
    </location>
</feature>
<dbReference type="InterPro" id="IPR009080">
    <property type="entry name" value="tRNAsynth_Ia_anticodon-bd"/>
</dbReference>
<dbReference type="Proteomes" id="UP000177564">
    <property type="component" value="Unassembled WGS sequence"/>
</dbReference>
<name>A0A1F4XMJ1_9BACT</name>
<keyword evidence="4 9" id="KW-0547">Nucleotide-binding</keyword>
<dbReference type="InterPro" id="IPR032678">
    <property type="entry name" value="tRNA-synt_1_cat_dom"/>
</dbReference>
<dbReference type="InterPro" id="IPR014729">
    <property type="entry name" value="Rossmann-like_a/b/a_fold"/>
</dbReference>
<feature type="binding site" evidence="9">
    <location>
        <position position="44"/>
    </location>
    <ligand>
        <name>Zn(2+)</name>
        <dbReference type="ChEBI" id="CHEBI:29105"/>
    </ligand>
</feature>
<dbReference type="Gene3D" id="3.40.50.620">
    <property type="entry name" value="HUPs"/>
    <property type="match status" value="1"/>
</dbReference>
<dbReference type="SUPFAM" id="SSF47323">
    <property type="entry name" value="Anticodon-binding domain of a subclass of class I aminoacyl-tRNA synthetases"/>
    <property type="match status" value="1"/>
</dbReference>
<dbReference type="Pfam" id="PF23493">
    <property type="entry name" value="CysS_C"/>
    <property type="match status" value="1"/>
</dbReference>
<dbReference type="EMBL" id="MEWU01000035">
    <property type="protein sequence ID" value="OGC82856.1"/>
    <property type="molecule type" value="Genomic_DNA"/>
</dbReference>